<evidence type="ECO:0000313" key="2">
    <source>
        <dbReference type="EMBL" id="KAJ3128289.1"/>
    </source>
</evidence>
<dbReference type="EMBL" id="JADGJH010000472">
    <property type="protein sequence ID" value="KAJ3128289.1"/>
    <property type="molecule type" value="Genomic_DNA"/>
</dbReference>
<dbReference type="Proteomes" id="UP001211907">
    <property type="component" value="Unassembled WGS sequence"/>
</dbReference>
<accession>A0AAD5T564</accession>
<dbReference type="AlphaFoldDB" id="A0AAD5T564"/>
<evidence type="ECO:0000256" key="1">
    <source>
        <dbReference type="SAM" id="Coils"/>
    </source>
</evidence>
<sequence length="119" mass="13410">MTEKEKLRKIVQDAAELLDRIQQDHYNERANEYREILQQSEDQLTQSLQQSVTNPLATAIFAPSPISNPIDLLQAARGIRADHLFLVKDTLDRVVEAVEEGLKIVEGIVDGPETVVETM</sequence>
<name>A0AAD5T564_9FUNG</name>
<keyword evidence="1" id="KW-0175">Coiled coil</keyword>
<gene>
    <name evidence="2" type="ORF">HK100_009264</name>
</gene>
<organism evidence="2 3">
    <name type="scientific">Physocladia obscura</name>
    <dbReference type="NCBI Taxonomy" id="109957"/>
    <lineage>
        <taxon>Eukaryota</taxon>
        <taxon>Fungi</taxon>
        <taxon>Fungi incertae sedis</taxon>
        <taxon>Chytridiomycota</taxon>
        <taxon>Chytridiomycota incertae sedis</taxon>
        <taxon>Chytridiomycetes</taxon>
        <taxon>Chytridiales</taxon>
        <taxon>Chytriomycetaceae</taxon>
        <taxon>Physocladia</taxon>
    </lineage>
</organism>
<proteinExistence type="predicted"/>
<evidence type="ECO:0000313" key="3">
    <source>
        <dbReference type="Proteomes" id="UP001211907"/>
    </source>
</evidence>
<protein>
    <submittedName>
        <fullName evidence="2">Uncharacterized protein</fullName>
    </submittedName>
</protein>
<reference evidence="2" key="1">
    <citation type="submission" date="2020-05" db="EMBL/GenBank/DDBJ databases">
        <title>Phylogenomic resolution of chytrid fungi.</title>
        <authorList>
            <person name="Stajich J.E."/>
            <person name="Amses K."/>
            <person name="Simmons R."/>
            <person name="Seto K."/>
            <person name="Myers J."/>
            <person name="Bonds A."/>
            <person name="Quandt C.A."/>
            <person name="Barry K."/>
            <person name="Liu P."/>
            <person name="Grigoriev I."/>
            <person name="Longcore J.E."/>
            <person name="James T.Y."/>
        </authorList>
    </citation>
    <scope>NUCLEOTIDE SEQUENCE</scope>
    <source>
        <strain evidence="2">JEL0513</strain>
    </source>
</reference>
<feature type="coiled-coil region" evidence="1">
    <location>
        <begin position="4"/>
        <end position="50"/>
    </location>
</feature>
<keyword evidence="3" id="KW-1185">Reference proteome</keyword>
<comment type="caution">
    <text evidence="2">The sequence shown here is derived from an EMBL/GenBank/DDBJ whole genome shotgun (WGS) entry which is preliminary data.</text>
</comment>